<accession>A0ABU0W2K5</accession>
<feature type="transmembrane region" description="Helical" evidence="6">
    <location>
        <begin position="106"/>
        <end position="128"/>
    </location>
</feature>
<dbReference type="Proteomes" id="UP001239680">
    <property type="component" value="Unassembled WGS sequence"/>
</dbReference>
<feature type="transmembrane region" description="Helical" evidence="6">
    <location>
        <begin position="190"/>
        <end position="211"/>
    </location>
</feature>
<keyword evidence="4 6" id="KW-1133">Transmembrane helix</keyword>
<feature type="transmembrane region" description="Helical" evidence="6">
    <location>
        <begin position="287"/>
        <end position="304"/>
    </location>
</feature>
<feature type="transmembrane region" description="Helical" evidence="6">
    <location>
        <begin position="135"/>
        <end position="152"/>
    </location>
</feature>
<evidence type="ECO:0000256" key="6">
    <source>
        <dbReference type="SAM" id="Phobius"/>
    </source>
</evidence>
<name>A0ABU0W2K5_9RHOB</name>
<feature type="transmembrane region" description="Helical" evidence="6">
    <location>
        <begin position="17"/>
        <end position="38"/>
    </location>
</feature>
<dbReference type="PANTHER" id="PTHR22911:SF6">
    <property type="entry name" value="SOLUTE CARRIER FAMILY 35 MEMBER G1"/>
    <property type="match status" value="1"/>
</dbReference>
<reference evidence="8 9" key="1">
    <citation type="submission" date="2023-08" db="EMBL/GenBank/DDBJ databases">
        <title>Characterization of two Paracoccaceae strains isolated from Phycosphere and proposal of Xinfangfangia lacusdiani sp. nov.</title>
        <authorList>
            <person name="Deng Y."/>
            <person name="Zhang Y.Q."/>
        </authorList>
    </citation>
    <scope>NUCLEOTIDE SEQUENCE [LARGE SCALE GENOMIC DNA]</scope>
    <source>
        <strain evidence="8 9">CPCC 101601</strain>
    </source>
</reference>
<keyword evidence="9" id="KW-1185">Reference proteome</keyword>
<comment type="caution">
    <text evidence="8">The sequence shown here is derived from an EMBL/GenBank/DDBJ whole genome shotgun (WGS) entry which is preliminary data.</text>
</comment>
<sequence>MIAKGIAMGDGISKDRAGFAVTVMIGTDLTLSIADAIIKATLASMPLSQFIFLRSCISIPLLILILRWRYPSVPFKPLRPGWASLRSFLLLISLLLYYAALPRLEMSLAAAAYYTIPLFITLFSVALTREPAGRLGWAAVVLGFLGVLTMLRPDPSDLNIHALMPIGAAILYALAMVVTRTKARSENPFLLALIFNLIALVLGGGGSMVALLSGSEEIGIFMGPWLDMQAWHWGLILLLSATMLIGSVGTAIAYQSGPSNMIATVDFSYLVFAVILGVLVFSERLGVPQVVGISLIACAGIIVTRR</sequence>
<feature type="transmembrane region" description="Helical" evidence="6">
    <location>
        <begin position="261"/>
        <end position="281"/>
    </location>
</feature>
<comment type="similarity">
    <text evidence="2">Belongs to the drug/metabolite transporter (DMT) superfamily. 10 TMS drug/metabolite exporter (DME) (TC 2.A.7.3) family.</text>
</comment>
<evidence type="ECO:0000259" key="7">
    <source>
        <dbReference type="Pfam" id="PF00892"/>
    </source>
</evidence>
<feature type="domain" description="EamA" evidence="7">
    <location>
        <begin position="163"/>
        <end position="303"/>
    </location>
</feature>
<evidence type="ECO:0000256" key="5">
    <source>
        <dbReference type="ARBA" id="ARBA00023136"/>
    </source>
</evidence>
<protein>
    <submittedName>
        <fullName evidence="8">DMT family transporter</fullName>
    </submittedName>
</protein>
<feature type="transmembrane region" description="Helical" evidence="6">
    <location>
        <begin position="82"/>
        <end position="100"/>
    </location>
</feature>
<feature type="transmembrane region" description="Helical" evidence="6">
    <location>
        <begin position="158"/>
        <end position="178"/>
    </location>
</feature>
<keyword evidence="5 6" id="KW-0472">Membrane</keyword>
<evidence type="ECO:0000256" key="2">
    <source>
        <dbReference type="ARBA" id="ARBA00009853"/>
    </source>
</evidence>
<evidence type="ECO:0000256" key="3">
    <source>
        <dbReference type="ARBA" id="ARBA00022692"/>
    </source>
</evidence>
<dbReference type="SUPFAM" id="SSF103481">
    <property type="entry name" value="Multidrug resistance efflux transporter EmrE"/>
    <property type="match status" value="2"/>
</dbReference>
<evidence type="ECO:0000313" key="8">
    <source>
        <dbReference type="EMBL" id="MDQ2068239.1"/>
    </source>
</evidence>
<gene>
    <name evidence="8" type="ORF">Q9295_17910</name>
</gene>
<organism evidence="8 9">
    <name type="scientific">Pseudogemmobacter lacusdianii</name>
    <dbReference type="NCBI Taxonomy" id="3069608"/>
    <lineage>
        <taxon>Bacteria</taxon>
        <taxon>Pseudomonadati</taxon>
        <taxon>Pseudomonadota</taxon>
        <taxon>Alphaproteobacteria</taxon>
        <taxon>Rhodobacterales</taxon>
        <taxon>Paracoccaceae</taxon>
        <taxon>Pseudogemmobacter</taxon>
    </lineage>
</organism>
<feature type="domain" description="EamA" evidence="7">
    <location>
        <begin position="21"/>
        <end position="151"/>
    </location>
</feature>
<dbReference type="Pfam" id="PF00892">
    <property type="entry name" value="EamA"/>
    <property type="match status" value="2"/>
</dbReference>
<evidence type="ECO:0000313" key="9">
    <source>
        <dbReference type="Proteomes" id="UP001239680"/>
    </source>
</evidence>
<dbReference type="EMBL" id="JAVDBT010000038">
    <property type="protein sequence ID" value="MDQ2068239.1"/>
    <property type="molecule type" value="Genomic_DNA"/>
</dbReference>
<comment type="subcellular location">
    <subcellularLocation>
        <location evidence="1">Membrane</location>
        <topology evidence="1">Multi-pass membrane protein</topology>
    </subcellularLocation>
</comment>
<evidence type="ECO:0000256" key="4">
    <source>
        <dbReference type="ARBA" id="ARBA00022989"/>
    </source>
</evidence>
<proteinExistence type="inferred from homology"/>
<feature type="transmembrane region" description="Helical" evidence="6">
    <location>
        <begin position="231"/>
        <end position="254"/>
    </location>
</feature>
<evidence type="ECO:0000256" key="1">
    <source>
        <dbReference type="ARBA" id="ARBA00004141"/>
    </source>
</evidence>
<feature type="transmembrane region" description="Helical" evidence="6">
    <location>
        <begin position="50"/>
        <end position="70"/>
    </location>
</feature>
<dbReference type="InterPro" id="IPR037185">
    <property type="entry name" value="EmrE-like"/>
</dbReference>
<dbReference type="InterPro" id="IPR000620">
    <property type="entry name" value="EamA_dom"/>
</dbReference>
<dbReference type="PANTHER" id="PTHR22911">
    <property type="entry name" value="ACYL-MALONYL CONDENSING ENZYME-RELATED"/>
    <property type="match status" value="1"/>
</dbReference>
<keyword evidence="3 6" id="KW-0812">Transmembrane</keyword>